<reference evidence="3" key="1">
    <citation type="submission" date="2023-06" db="EMBL/GenBank/DDBJ databases">
        <authorList>
            <person name="Kurt Z."/>
        </authorList>
    </citation>
    <scope>NUCLEOTIDE SEQUENCE</scope>
</reference>
<evidence type="ECO:0000313" key="4">
    <source>
        <dbReference type="EMBL" id="CAL5998691.1"/>
    </source>
</evidence>
<dbReference type="AlphaFoldDB" id="A0AA86TA85"/>
<dbReference type="Gene3D" id="3.80.10.10">
    <property type="entry name" value="Ribonuclease Inhibitor"/>
    <property type="match status" value="1"/>
</dbReference>
<proteinExistence type="predicted"/>
<keyword evidence="5" id="KW-1185">Reference proteome</keyword>
<evidence type="ECO:0000256" key="1">
    <source>
        <dbReference type="ARBA" id="ARBA00022614"/>
    </source>
</evidence>
<dbReference type="PANTHER" id="PTHR48051">
    <property type="match status" value="1"/>
</dbReference>
<sequence>MSLIHLVKVIHIKFGQKKIDLKELNLIPTNVTHLTIRRCGLTSIQNIYKMVQLIELDLSYNGIKDDVSELGNLENLKILNIQDNQINHLRIEWQKLEELQFLNISNNEILFCEPLKDLNVNNFKELKCDNNKFVDLEFIIKMKNYKFDWLINYSSNNTKLATLKDFEEYLGPNRGTEEAAKLHKSSKAKQDKTNKFIDYIQQCNIIKLSNLVNSKSVTLDNEKFTNVQFTDILNITEITEIIVKNCQNKQIIIIQKIIYFIQLFTVNITSLTQHYFRAEVQG</sequence>
<protein>
    <submittedName>
        <fullName evidence="3">Leucine-rich repeat-containing protein</fullName>
    </submittedName>
    <submittedName>
        <fullName evidence="4">Leucine-rich_repeat-containing protein</fullName>
    </submittedName>
</protein>
<evidence type="ECO:0000313" key="3">
    <source>
        <dbReference type="EMBL" id="CAI9912760.1"/>
    </source>
</evidence>
<dbReference type="InterPro" id="IPR025875">
    <property type="entry name" value="Leu-rich_rpt_4"/>
</dbReference>
<comment type="caution">
    <text evidence="3">The sequence shown here is derived from an EMBL/GenBank/DDBJ whole genome shotgun (WGS) entry which is preliminary data.</text>
</comment>
<accession>A0AA86TA85</accession>
<dbReference type="InterPro" id="IPR050216">
    <property type="entry name" value="LRR_domain-containing"/>
</dbReference>
<dbReference type="PROSITE" id="PS51450">
    <property type="entry name" value="LRR"/>
    <property type="match status" value="1"/>
</dbReference>
<evidence type="ECO:0000256" key="2">
    <source>
        <dbReference type="ARBA" id="ARBA00022737"/>
    </source>
</evidence>
<organism evidence="3">
    <name type="scientific">Hexamita inflata</name>
    <dbReference type="NCBI Taxonomy" id="28002"/>
    <lineage>
        <taxon>Eukaryota</taxon>
        <taxon>Metamonada</taxon>
        <taxon>Diplomonadida</taxon>
        <taxon>Hexamitidae</taxon>
        <taxon>Hexamitinae</taxon>
        <taxon>Hexamita</taxon>
    </lineage>
</organism>
<dbReference type="InterPro" id="IPR001611">
    <property type="entry name" value="Leu-rich_rpt"/>
</dbReference>
<dbReference type="Proteomes" id="UP001642409">
    <property type="component" value="Unassembled WGS sequence"/>
</dbReference>
<gene>
    <name evidence="4" type="ORF">HINF_LOCUS15860</name>
    <name evidence="3" type="ORF">HINF_LOCUS405</name>
</gene>
<name>A0AA86TA85_9EUKA</name>
<evidence type="ECO:0000313" key="5">
    <source>
        <dbReference type="Proteomes" id="UP001642409"/>
    </source>
</evidence>
<dbReference type="PANTHER" id="PTHR48051:SF1">
    <property type="entry name" value="RAS SUPPRESSOR PROTEIN 1"/>
    <property type="match status" value="1"/>
</dbReference>
<dbReference type="InterPro" id="IPR032675">
    <property type="entry name" value="LRR_dom_sf"/>
</dbReference>
<keyword evidence="2" id="KW-0677">Repeat</keyword>
<dbReference type="EMBL" id="CAXDID020000038">
    <property type="protein sequence ID" value="CAL5998691.1"/>
    <property type="molecule type" value="Genomic_DNA"/>
</dbReference>
<reference evidence="4 5" key="2">
    <citation type="submission" date="2024-07" db="EMBL/GenBank/DDBJ databases">
        <authorList>
            <person name="Akdeniz Z."/>
        </authorList>
    </citation>
    <scope>NUCLEOTIDE SEQUENCE [LARGE SCALE GENOMIC DNA]</scope>
</reference>
<dbReference type="Pfam" id="PF12799">
    <property type="entry name" value="LRR_4"/>
    <property type="match status" value="1"/>
</dbReference>
<dbReference type="EMBL" id="CATOUU010000003">
    <property type="protein sequence ID" value="CAI9912760.1"/>
    <property type="molecule type" value="Genomic_DNA"/>
</dbReference>
<keyword evidence="1" id="KW-0433">Leucine-rich repeat</keyword>
<dbReference type="SUPFAM" id="SSF52058">
    <property type="entry name" value="L domain-like"/>
    <property type="match status" value="1"/>
</dbReference>
<dbReference type="GO" id="GO:0005737">
    <property type="term" value="C:cytoplasm"/>
    <property type="evidence" value="ECO:0007669"/>
    <property type="project" value="TreeGrafter"/>
</dbReference>